<dbReference type="PROSITE" id="PS51257">
    <property type="entry name" value="PROKAR_LIPOPROTEIN"/>
    <property type="match status" value="1"/>
</dbReference>
<evidence type="ECO:0000313" key="2">
    <source>
        <dbReference type="EMBL" id="SUX79942.1"/>
    </source>
</evidence>
<gene>
    <name evidence="2" type="ORF">NCTC8782_02505</name>
</gene>
<accession>A0A9Q8E8K9</accession>
<evidence type="ECO:0000256" key="1">
    <source>
        <dbReference type="SAM" id="SignalP"/>
    </source>
</evidence>
<comment type="caution">
    <text evidence="2">The sequence shown here is derived from an EMBL/GenBank/DDBJ whole genome shotgun (WGS) entry which is preliminary data.</text>
</comment>
<protein>
    <submittedName>
        <fullName evidence="2">Alkaline phosphatase isozyme conversion aminopeptidase</fullName>
    </submittedName>
</protein>
<reference evidence="2 3" key="1">
    <citation type="submission" date="2018-06" db="EMBL/GenBank/DDBJ databases">
        <authorList>
            <consortium name="Pathogen Informatics"/>
            <person name="Doyle S."/>
        </authorList>
    </citation>
    <scope>NUCLEOTIDE SEQUENCE [LARGE SCALE GENOMIC DNA]</scope>
    <source>
        <strain evidence="2 3">NCTC8782</strain>
    </source>
</reference>
<dbReference type="Proteomes" id="UP000255286">
    <property type="component" value="Unassembled WGS sequence"/>
</dbReference>
<proteinExistence type="predicted"/>
<keyword evidence="1" id="KW-0732">Signal</keyword>
<keyword evidence="2" id="KW-0645">Protease</keyword>
<dbReference type="SUPFAM" id="SSF53187">
    <property type="entry name" value="Zn-dependent exopeptidases"/>
    <property type="match status" value="1"/>
</dbReference>
<name>A0A9Q8E8K9_9ENTR</name>
<evidence type="ECO:0000313" key="3">
    <source>
        <dbReference type="Proteomes" id="UP000255286"/>
    </source>
</evidence>
<sequence>MFSATRHLIAAMALGACFILPAQATSSRPGDIANTQARYIATFFPGRVTGSPAEMLSADYLRQQFQQMGYRVMLPTY</sequence>
<feature type="chain" id="PRO_5040384416" evidence="1">
    <location>
        <begin position="25"/>
        <end position="77"/>
    </location>
</feature>
<keyword evidence="2" id="KW-0031">Aminopeptidase</keyword>
<dbReference type="EMBL" id="UIGT01000001">
    <property type="protein sequence ID" value="SUX79942.1"/>
    <property type="molecule type" value="Genomic_DNA"/>
</dbReference>
<keyword evidence="2" id="KW-0378">Hydrolase</keyword>
<dbReference type="GO" id="GO:0004177">
    <property type="term" value="F:aminopeptidase activity"/>
    <property type="evidence" value="ECO:0007669"/>
    <property type="project" value="UniProtKB-KW"/>
</dbReference>
<organism evidence="2 3">
    <name type="scientific">Citrobacter youngae</name>
    <dbReference type="NCBI Taxonomy" id="133448"/>
    <lineage>
        <taxon>Bacteria</taxon>
        <taxon>Pseudomonadati</taxon>
        <taxon>Pseudomonadota</taxon>
        <taxon>Gammaproteobacteria</taxon>
        <taxon>Enterobacterales</taxon>
        <taxon>Enterobacteriaceae</taxon>
        <taxon>Citrobacter</taxon>
        <taxon>Citrobacter freundii complex</taxon>
    </lineage>
</organism>
<dbReference type="AlphaFoldDB" id="A0A9Q8E8K9"/>
<feature type="signal peptide" evidence="1">
    <location>
        <begin position="1"/>
        <end position="24"/>
    </location>
</feature>